<evidence type="ECO:0000313" key="4">
    <source>
        <dbReference type="EMBL" id="PIB79703.1"/>
    </source>
</evidence>
<organism evidence="3 5">
    <name type="scientific">Mycobacterium celatum</name>
    <dbReference type="NCBI Taxonomy" id="28045"/>
    <lineage>
        <taxon>Bacteria</taxon>
        <taxon>Bacillati</taxon>
        <taxon>Actinomycetota</taxon>
        <taxon>Actinomycetes</taxon>
        <taxon>Mycobacteriales</taxon>
        <taxon>Mycobacteriaceae</taxon>
        <taxon>Mycobacterium</taxon>
    </lineage>
</organism>
<keyword evidence="5" id="KW-1185">Reference proteome</keyword>
<gene>
    <name evidence="3" type="ORF">AWB95_16850</name>
    <name evidence="4" type="ORF">CQY23_07265</name>
</gene>
<dbReference type="EMBL" id="PDKV01000006">
    <property type="protein sequence ID" value="PIB79703.1"/>
    <property type="molecule type" value="Genomic_DNA"/>
</dbReference>
<dbReference type="STRING" id="28045.AWB95_16850"/>
<dbReference type="EMBL" id="LQOM01000037">
    <property type="protein sequence ID" value="ORV09893.1"/>
    <property type="molecule type" value="Genomic_DNA"/>
</dbReference>
<sequence>MTTDTDTKQAPLFREPGASWYWVLTGPLAAGAMLLIEHSSGYGWQPLVPAVFLVLVSGFVALQVKAARIHTSVELTPQTLRQGTETIKVAEIVRVYPEAGHPQASEQESARWQSARALGELVGVPKGRVGIGLRLTHGRTAQAWARRHKSLRAALTPLVEERVGPAGADDDNEDGRAGERR</sequence>
<feature type="transmembrane region" description="Helical" evidence="2">
    <location>
        <begin position="42"/>
        <end position="62"/>
    </location>
</feature>
<dbReference type="Proteomes" id="UP000230971">
    <property type="component" value="Unassembled WGS sequence"/>
</dbReference>
<reference evidence="4 6" key="2">
    <citation type="journal article" date="2017" name="Infect. Genet. Evol.">
        <title>The new phylogeny of the genus Mycobacterium: The old and the news.</title>
        <authorList>
            <person name="Tortoli E."/>
            <person name="Fedrizzi T."/>
            <person name="Meehan C.J."/>
            <person name="Trovato A."/>
            <person name="Grottola A."/>
            <person name="Giacobazzi E."/>
            <person name="Serpini G.F."/>
            <person name="Tagliazucchi S."/>
            <person name="Fabio A."/>
            <person name="Bettua C."/>
            <person name="Bertorelli R."/>
            <person name="Frascaro F."/>
            <person name="De Sanctis V."/>
            <person name="Pecorari M."/>
            <person name="Jousson O."/>
            <person name="Segata N."/>
            <person name="Cirillo D.M."/>
        </authorList>
    </citation>
    <scope>NUCLEOTIDE SEQUENCE [LARGE SCALE GENOMIC DNA]</scope>
    <source>
        <strain evidence="4 6">NCTC 12882</strain>
    </source>
</reference>
<keyword evidence="2" id="KW-1133">Transmembrane helix</keyword>
<feature type="region of interest" description="Disordered" evidence="1">
    <location>
        <begin position="160"/>
        <end position="181"/>
    </location>
</feature>
<keyword evidence="2" id="KW-0812">Transmembrane</keyword>
<evidence type="ECO:0000256" key="2">
    <source>
        <dbReference type="SAM" id="Phobius"/>
    </source>
</evidence>
<name>A0A1X1RMP7_MYCCE</name>
<proteinExistence type="predicted"/>
<accession>A0A1X1RMP7</accession>
<dbReference type="AlphaFoldDB" id="A0A1X1RMP7"/>
<keyword evidence="2" id="KW-0472">Membrane</keyword>
<dbReference type="Proteomes" id="UP000193907">
    <property type="component" value="Unassembled WGS sequence"/>
</dbReference>
<evidence type="ECO:0000256" key="1">
    <source>
        <dbReference type="SAM" id="MobiDB-lite"/>
    </source>
</evidence>
<comment type="caution">
    <text evidence="3">The sequence shown here is derived from an EMBL/GenBank/DDBJ whole genome shotgun (WGS) entry which is preliminary data.</text>
</comment>
<evidence type="ECO:0000313" key="3">
    <source>
        <dbReference type="EMBL" id="ORV09893.1"/>
    </source>
</evidence>
<evidence type="ECO:0000313" key="6">
    <source>
        <dbReference type="Proteomes" id="UP000230971"/>
    </source>
</evidence>
<feature type="transmembrane region" description="Helical" evidence="2">
    <location>
        <begin position="18"/>
        <end position="36"/>
    </location>
</feature>
<dbReference type="OrthoDB" id="4773470at2"/>
<protein>
    <submittedName>
        <fullName evidence="4">DUF3093 domain-containing protein</fullName>
    </submittedName>
</protein>
<reference evidence="3 5" key="1">
    <citation type="submission" date="2016-01" db="EMBL/GenBank/DDBJ databases">
        <title>The new phylogeny of the genus Mycobacterium.</title>
        <authorList>
            <person name="Tarcisio F."/>
            <person name="Conor M."/>
            <person name="Antonella G."/>
            <person name="Elisabetta G."/>
            <person name="Giulia F.S."/>
            <person name="Sara T."/>
            <person name="Anna F."/>
            <person name="Clotilde B."/>
            <person name="Roberto B."/>
            <person name="Veronica D.S."/>
            <person name="Fabio R."/>
            <person name="Monica P."/>
            <person name="Olivier J."/>
            <person name="Enrico T."/>
            <person name="Nicola S."/>
        </authorList>
    </citation>
    <scope>NUCLEOTIDE SEQUENCE [LARGE SCALE GENOMIC DNA]</scope>
    <source>
        <strain evidence="3 5">DSM 44243</strain>
    </source>
</reference>
<dbReference type="RefSeq" id="WP_085168422.1">
    <property type="nucleotide sequence ID" value="NZ_LQOM01000037.1"/>
</dbReference>
<evidence type="ECO:0000313" key="5">
    <source>
        <dbReference type="Proteomes" id="UP000193907"/>
    </source>
</evidence>